<dbReference type="Pfam" id="PF03471">
    <property type="entry name" value="CorC_HlyC"/>
    <property type="match status" value="1"/>
</dbReference>
<dbReference type="EMBL" id="JBAWKS010000002">
    <property type="protein sequence ID" value="MEI4551876.1"/>
    <property type="molecule type" value="Genomic_DNA"/>
</dbReference>
<dbReference type="RefSeq" id="WP_336436767.1">
    <property type="nucleotide sequence ID" value="NZ_JBAWKS010000002.1"/>
</dbReference>
<dbReference type="SUPFAM" id="SSF56176">
    <property type="entry name" value="FAD-binding/transporter-associated domain-like"/>
    <property type="match status" value="1"/>
</dbReference>
<dbReference type="Gene3D" id="3.10.580.10">
    <property type="entry name" value="CBS-domain"/>
    <property type="match status" value="1"/>
</dbReference>
<evidence type="ECO:0000259" key="16">
    <source>
        <dbReference type="PROSITE" id="PS51371"/>
    </source>
</evidence>
<evidence type="ECO:0000256" key="10">
    <source>
        <dbReference type="ARBA" id="ARBA00037177"/>
    </source>
</evidence>
<dbReference type="SMART" id="SM01091">
    <property type="entry name" value="CorC_HlyC"/>
    <property type="match status" value="1"/>
</dbReference>
<keyword evidence="5 14" id="KW-0812">Transmembrane</keyword>
<accession>A0ABU8F074</accession>
<dbReference type="PANTHER" id="PTHR22777">
    <property type="entry name" value="HEMOLYSIN-RELATED"/>
    <property type="match status" value="1"/>
</dbReference>
<dbReference type="Proteomes" id="UP001382455">
    <property type="component" value="Unassembled WGS sequence"/>
</dbReference>
<dbReference type="InterPro" id="IPR000644">
    <property type="entry name" value="CBS_dom"/>
</dbReference>
<dbReference type="PROSITE" id="PS51846">
    <property type="entry name" value="CNNM"/>
    <property type="match status" value="1"/>
</dbReference>
<keyword evidence="2" id="KW-0813">Transport</keyword>
<sequence length="442" mass="49005">MSDLLGISLLILFGALFAMSEIAIAAARKIKLRVMADEGSKNANAVLKLQEQPGGFFAMIQIALNAIAILGGIIGEQTLTPYTSELVSLVYTGDLAGQISFLLSFLIITSLFILFADLLPKRIAMIMPETVALRVVNLMNWLTLALTPFVILFNGISNIVLRIFKLPTQREEIVTTEDIVAVMEAGAQDGSLQQQEYRLIGNVFELEARTLPTVMTTRESIVFFDVNEDSERICSKILAHPHNQFLVCDGQLDKLVGTIESKVILKQILETGKAHLNPDILTKEVVYLPETLTLSEALNAFKSASTQFAVVVNEYALIVGVVTIKDLMSCFMGDLVQFDGEEQIVKRDANSWLVDGATPIVDLMKLLEIDEFPDESQYETTAGFIIYMMKRIPKRADFVTHAGYKFEAVDIDGIRVDQLLITRLLDETLIDPKPQHQTDANT</sequence>
<proteinExistence type="inferred from homology"/>
<keyword evidence="6" id="KW-0677">Repeat</keyword>
<organism evidence="18 19">
    <name type="scientific">Pseudoalteromonas spongiae</name>
    <dbReference type="NCBI Taxonomy" id="298657"/>
    <lineage>
        <taxon>Bacteria</taxon>
        <taxon>Pseudomonadati</taxon>
        <taxon>Pseudomonadota</taxon>
        <taxon>Gammaproteobacteria</taxon>
        <taxon>Alteromonadales</taxon>
        <taxon>Pseudoalteromonadaceae</taxon>
        <taxon>Pseudoalteromonas</taxon>
    </lineage>
</organism>
<keyword evidence="7 14" id="KW-1133">Transmembrane helix</keyword>
<keyword evidence="19" id="KW-1185">Reference proteome</keyword>
<evidence type="ECO:0000256" key="5">
    <source>
        <dbReference type="ARBA" id="ARBA00022692"/>
    </source>
</evidence>
<dbReference type="SUPFAM" id="SSF54631">
    <property type="entry name" value="CBS-domain pair"/>
    <property type="match status" value="1"/>
</dbReference>
<evidence type="ECO:0000256" key="9">
    <source>
        <dbReference type="ARBA" id="ARBA00023136"/>
    </source>
</evidence>
<feature type="transmembrane region" description="Helical" evidence="15">
    <location>
        <begin position="95"/>
        <end position="119"/>
    </location>
</feature>
<keyword evidence="3" id="KW-1003">Cell membrane</keyword>
<evidence type="ECO:0000256" key="6">
    <source>
        <dbReference type="ARBA" id="ARBA00022737"/>
    </source>
</evidence>
<evidence type="ECO:0000256" key="15">
    <source>
        <dbReference type="SAM" id="Phobius"/>
    </source>
</evidence>
<evidence type="ECO:0000256" key="13">
    <source>
        <dbReference type="PROSITE-ProRule" id="PRU00703"/>
    </source>
</evidence>
<evidence type="ECO:0000256" key="11">
    <source>
        <dbReference type="ARBA" id="ARBA00038280"/>
    </source>
</evidence>
<comment type="caution">
    <text evidence="18">The sequence shown here is derived from an EMBL/GenBank/DDBJ whole genome shotgun (WGS) entry which is preliminary data.</text>
</comment>
<feature type="transmembrane region" description="Helical" evidence="15">
    <location>
        <begin position="131"/>
        <end position="153"/>
    </location>
</feature>
<feature type="domain" description="CNNM transmembrane" evidence="17">
    <location>
        <begin position="1"/>
        <end position="196"/>
    </location>
</feature>
<reference evidence="18 19" key="1">
    <citation type="submission" date="2023-12" db="EMBL/GenBank/DDBJ databases">
        <title>Friends and Foes: Symbiotic and Algicidal bacterial influence on Karenia brevis blooms.</title>
        <authorList>
            <person name="Fei C."/>
            <person name="Mohamed A.R."/>
            <person name="Booker A."/>
            <person name="Arshad M."/>
            <person name="Klass S."/>
            <person name="Ahn S."/>
            <person name="Gilbert P.M."/>
            <person name="Heil C.A."/>
            <person name="Martinez J.M."/>
            <person name="Amin S.A."/>
        </authorList>
    </citation>
    <scope>NUCLEOTIDE SEQUENCE [LARGE SCALE GENOMIC DNA]</scope>
    <source>
        <strain evidence="18 19">CE15</strain>
    </source>
</reference>
<dbReference type="InterPro" id="IPR046342">
    <property type="entry name" value="CBS_dom_sf"/>
</dbReference>
<evidence type="ECO:0000256" key="1">
    <source>
        <dbReference type="ARBA" id="ARBA00004429"/>
    </source>
</evidence>
<evidence type="ECO:0000313" key="18">
    <source>
        <dbReference type="EMBL" id="MEI4551876.1"/>
    </source>
</evidence>
<comment type="similarity">
    <text evidence="11">Belongs to the UPF0053 family. PaeA subfamily.</text>
</comment>
<dbReference type="Gene3D" id="3.30.465.10">
    <property type="match status" value="1"/>
</dbReference>
<dbReference type="CDD" id="cd04590">
    <property type="entry name" value="CBS_pair_CorC_HlyC_assoc"/>
    <property type="match status" value="1"/>
</dbReference>
<dbReference type="PROSITE" id="PS51371">
    <property type="entry name" value="CBS"/>
    <property type="match status" value="1"/>
</dbReference>
<name>A0ABU8F074_9GAMM</name>
<feature type="transmembrane region" description="Helical" evidence="15">
    <location>
        <begin position="6"/>
        <end position="27"/>
    </location>
</feature>
<keyword evidence="4" id="KW-0997">Cell inner membrane</keyword>
<dbReference type="PANTHER" id="PTHR22777:SF16">
    <property type="entry name" value="POLYAMINE EXPORT PROTEIN"/>
    <property type="match status" value="1"/>
</dbReference>
<evidence type="ECO:0000256" key="2">
    <source>
        <dbReference type="ARBA" id="ARBA00022448"/>
    </source>
</evidence>
<keyword evidence="9 14" id="KW-0472">Membrane</keyword>
<dbReference type="InterPro" id="IPR016169">
    <property type="entry name" value="FAD-bd_PCMH_sub2"/>
</dbReference>
<evidence type="ECO:0000256" key="8">
    <source>
        <dbReference type="ARBA" id="ARBA00023122"/>
    </source>
</evidence>
<dbReference type="Pfam" id="PF01595">
    <property type="entry name" value="CNNM"/>
    <property type="match status" value="1"/>
</dbReference>
<dbReference type="SMART" id="SM00116">
    <property type="entry name" value="CBS"/>
    <property type="match status" value="2"/>
</dbReference>
<evidence type="ECO:0000256" key="4">
    <source>
        <dbReference type="ARBA" id="ARBA00022519"/>
    </source>
</evidence>
<gene>
    <name evidence="18" type="ORF">WAE96_19525</name>
</gene>
<evidence type="ECO:0000256" key="3">
    <source>
        <dbReference type="ARBA" id="ARBA00022475"/>
    </source>
</evidence>
<dbReference type="InterPro" id="IPR005170">
    <property type="entry name" value="Transptr-assoc_dom"/>
</dbReference>
<evidence type="ECO:0000256" key="14">
    <source>
        <dbReference type="PROSITE-ProRule" id="PRU01193"/>
    </source>
</evidence>
<evidence type="ECO:0000256" key="7">
    <source>
        <dbReference type="ARBA" id="ARBA00022989"/>
    </source>
</evidence>
<comment type="function">
    <text evidence="10">Involved in cadaverine and putrescine tolerance in stationary phase. May facilitate the efflux of both cadaverine and putrescine from the cytoplasm, reducing potentially toxic levels under certain stress conditions.</text>
</comment>
<evidence type="ECO:0000313" key="19">
    <source>
        <dbReference type="Proteomes" id="UP001382455"/>
    </source>
</evidence>
<dbReference type="InterPro" id="IPR036318">
    <property type="entry name" value="FAD-bd_PCMH-like_sf"/>
</dbReference>
<dbReference type="InterPro" id="IPR044751">
    <property type="entry name" value="Ion_transp-like_CBS"/>
</dbReference>
<evidence type="ECO:0000256" key="12">
    <source>
        <dbReference type="ARBA" id="ARBA00039818"/>
    </source>
</evidence>
<protein>
    <recommendedName>
        <fullName evidence="12">Polyamine export protein</fullName>
    </recommendedName>
</protein>
<feature type="domain" description="CBS" evidence="16">
    <location>
        <begin position="281"/>
        <end position="338"/>
    </location>
</feature>
<dbReference type="InterPro" id="IPR002550">
    <property type="entry name" value="CNNM"/>
</dbReference>
<feature type="transmembrane region" description="Helical" evidence="15">
    <location>
        <begin position="56"/>
        <end position="75"/>
    </location>
</feature>
<dbReference type="Pfam" id="PF00571">
    <property type="entry name" value="CBS"/>
    <property type="match status" value="1"/>
</dbReference>
<keyword evidence="8 13" id="KW-0129">CBS domain</keyword>
<evidence type="ECO:0000259" key="17">
    <source>
        <dbReference type="PROSITE" id="PS51846"/>
    </source>
</evidence>
<comment type="subcellular location">
    <subcellularLocation>
        <location evidence="1">Cell inner membrane</location>
        <topology evidence="1">Multi-pass membrane protein</topology>
    </subcellularLocation>
</comment>